<dbReference type="STRING" id="45065.Lgee_1673"/>
<dbReference type="GO" id="GO:0009229">
    <property type="term" value="P:thiamine diphosphate biosynthetic process"/>
    <property type="evidence" value="ECO:0007669"/>
    <property type="project" value="UniProtKB-UniPathway"/>
</dbReference>
<dbReference type="InterPro" id="IPR029056">
    <property type="entry name" value="Ribokinase-like"/>
</dbReference>
<dbReference type="SUPFAM" id="SSF53613">
    <property type="entry name" value="Ribokinase-like"/>
    <property type="match status" value="1"/>
</dbReference>
<dbReference type="Gene3D" id="3.40.1190.20">
    <property type="match status" value="1"/>
</dbReference>
<dbReference type="OrthoDB" id="9810880at2"/>
<dbReference type="PATRIC" id="fig|45065.4.peg.1809"/>
<evidence type="ECO:0000313" key="8">
    <source>
        <dbReference type="EMBL" id="KTC97897.1"/>
    </source>
</evidence>
<accession>A0A0W0TQT8</accession>
<reference evidence="8 9" key="1">
    <citation type="submission" date="2015-11" db="EMBL/GenBank/DDBJ databases">
        <title>Genomic analysis of 38 Legionella species identifies large and diverse effector repertoires.</title>
        <authorList>
            <person name="Burstein D."/>
            <person name="Amaro F."/>
            <person name="Zusman T."/>
            <person name="Lifshitz Z."/>
            <person name="Cohen O."/>
            <person name="Gilbert J.A."/>
            <person name="Pupko T."/>
            <person name="Shuman H.A."/>
            <person name="Segal G."/>
        </authorList>
    </citation>
    <scope>NUCLEOTIDE SEQUENCE [LARGE SCALE GENOMIC DNA]</scope>
    <source>
        <strain evidence="8 9">ATCC 49504</strain>
    </source>
</reference>
<keyword evidence="9" id="KW-1185">Reference proteome</keyword>
<keyword evidence="6" id="KW-0067">ATP-binding</keyword>
<dbReference type="FunFam" id="3.40.1190.20:FF:000003">
    <property type="entry name" value="Phosphomethylpyrimidine kinase ThiD"/>
    <property type="match status" value="1"/>
</dbReference>
<keyword evidence="5 8" id="KW-0418">Kinase</keyword>
<dbReference type="UniPathway" id="UPA00060">
    <property type="reaction ID" value="UER00138"/>
</dbReference>
<dbReference type="CDD" id="cd01169">
    <property type="entry name" value="HMPP_kinase"/>
    <property type="match status" value="1"/>
</dbReference>
<feature type="domain" description="Pyridoxamine kinase/Phosphomethylpyrimidine kinase" evidence="7">
    <location>
        <begin position="12"/>
        <end position="260"/>
    </location>
</feature>
<comment type="caution">
    <text evidence="8">The sequence shown here is derived from an EMBL/GenBank/DDBJ whole genome shotgun (WGS) entry which is preliminary data.</text>
</comment>
<dbReference type="EMBL" id="LNYC01000068">
    <property type="protein sequence ID" value="KTC97897.1"/>
    <property type="molecule type" value="Genomic_DNA"/>
</dbReference>
<evidence type="ECO:0000256" key="4">
    <source>
        <dbReference type="ARBA" id="ARBA00022741"/>
    </source>
</evidence>
<dbReference type="InterPro" id="IPR004399">
    <property type="entry name" value="HMP/HMP-P_kinase_dom"/>
</dbReference>
<evidence type="ECO:0000256" key="6">
    <source>
        <dbReference type="ARBA" id="ARBA00022840"/>
    </source>
</evidence>
<dbReference type="GO" id="GO:0008972">
    <property type="term" value="F:phosphomethylpyrimidine kinase activity"/>
    <property type="evidence" value="ECO:0007669"/>
    <property type="project" value="InterPro"/>
</dbReference>
<dbReference type="GO" id="GO:0005829">
    <property type="term" value="C:cytosol"/>
    <property type="evidence" value="ECO:0007669"/>
    <property type="project" value="TreeGrafter"/>
</dbReference>
<sequence>MIPVALSIAGFDGTAGAGMQADLKVFSALECYGMTVLTALPVQNTCGVRSCHEIPAHCVEEQLFAIFEDTRPHAIKIGMLFTEAIIHRVADFLHTHARDIPLVVDPVMYAKSGDALLQESARAALKDCILPLATLITPNAPEATHLTGIAVEDVASQQEAAEVLLKLGAKAALVKGGHVGGDASGDWFADCQGETHLFQYPRIKTPNTHGTGCTLSAAITAGLAHGLPLVKAVEQARAFLQQALLAAKDWRLGKGCGPLHHFHAWWPSETARVC</sequence>
<evidence type="ECO:0000256" key="3">
    <source>
        <dbReference type="ARBA" id="ARBA00022679"/>
    </source>
</evidence>
<dbReference type="PANTHER" id="PTHR20858">
    <property type="entry name" value="PHOSPHOMETHYLPYRIMIDINE KINASE"/>
    <property type="match status" value="1"/>
</dbReference>
<dbReference type="RefSeq" id="WP_028386986.1">
    <property type="nucleotide sequence ID" value="NZ_CAAAHN010000001.1"/>
</dbReference>
<dbReference type="GO" id="GO:0009228">
    <property type="term" value="P:thiamine biosynthetic process"/>
    <property type="evidence" value="ECO:0007669"/>
    <property type="project" value="InterPro"/>
</dbReference>
<dbReference type="GO" id="GO:0005524">
    <property type="term" value="F:ATP binding"/>
    <property type="evidence" value="ECO:0007669"/>
    <property type="project" value="UniProtKB-KW"/>
</dbReference>
<proteinExistence type="predicted"/>
<dbReference type="NCBIfam" id="TIGR00097">
    <property type="entry name" value="HMP-P_kinase"/>
    <property type="match status" value="1"/>
</dbReference>
<evidence type="ECO:0000256" key="1">
    <source>
        <dbReference type="ARBA" id="ARBA00004948"/>
    </source>
</evidence>
<keyword evidence="4" id="KW-0547">Nucleotide-binding</keyword>
<dbReference type="InterPro" id="IPR013749">
    <property type="entry name" value="PM/HMP-P_kinase-1"/>
</dbReference>
<keyword evidence="3 8" id="KW-0808">Transferase</keyword>
<name>A0A0W0TQT8_9GAMM</name>
<dbReference type="GO" id="GO:0008902">
    <property type="term" value="F:hydroxymethylpyrimidine kinase activity"/>
    <property type="evidence" value="ECO:0007669"/>
    <property type="project" value="UniProtKB-EC"/>
</dbReference>
<organism evidence="8 9">
    <name type="scientific">Legionella geestiana</name>
    <dbReference type="NCBI Taxonomy" id="45065"/>
    <lineage>
        <taxon>Bacteria</taxon>
        <taxon>Pseudomonadati</taxon>
        <taxon>Pseudomonadota</taxon>
        <taxon>Gammaproteobacteria</taxon>
        <taxon>Legionellales</taxon>
        <taxon>Legionellaceae</taxon>
        <taxon>Legionella</taxon>
    </lineage>
</organism>
<gene>
    <name evidence="8" type="primary">thiD</name>
    <name evidence="8" type="ORF">Lgee_1673</name>
</gene>
<evidence type="ECO:0000259" key="7">
    <source>
        <dbReference type="Pfam" id="PF08543"/>
    </source>
</evidence>
<dbReference type="Pfam" id="PF08543">
    <property type="entry name" value="Phos_pyr_kin"/>
    <property type="match status" value="1"/>
</dbReference>
<evidence type="ECO:0000256" key="2">
    <source>
        <dbReference type="ARBA" id="ARBA00012135"/>
    </source>
</evidence>
<dbReference type="EC" id="2.7.1.49" evidence="2"/>
<dbReference type="PANTHER" id="PTHR20858:SF17">
    <property type="entry name" value="HYDROXYMETHYLPYRIMIDINE_PHOSPHOMETHYLPYRIMIDINE KINASE THI20-RELATED"/>
    <property type="match status" value="1"/>
</dbReference>
<comment type="pathway">
    <text evidence="1">Cofactor biosynthesis; thiamine diphosphate biosynthesis.</text>
</comment>
<protein>
    <recommendedName>
        <fullName evidence="2">hydroxymethylpyrimidine kinase</fullName>
        <ecNumber evidence="2">2.7.1.49</ecNumber>
    </recommendedName>
</protein>
<dbReference type="Proteomes" id="UP000054785">
    <property type="component" value="Unassembled WGS sequence"/>
</dbReference>
<evidence type="ECO:0000256" key="5">
    <source>
        <dbReference type="ARBA" id="ARBA00022777"/>
    </source>
</evidence>
<evidence type="ECO:0000313" key="9">
    <source>
        <dbReference type="Proteomes" id="UP000054785"/>
    </source>
</evidence>
<dbReference type="AlphaFoldDB" id="A0A0W0TQT8"/>